<dbReference type="Proteomes" id="UP001328107">
    <property type="component" value="Unassembled WGS sequence"/>
</dbReference>
<evidence type="ECO:0000313" key="3">
    <source>
        <dbReference type="EMBL" id="GMR44325.1"/>
    </source>
</evidence>
<feature type="compositionally biased region" description="Basic and acidic residues" evidence="2">
    <location>
        <begin position="100"/>
        <end position="109"/>
    </location>
</feature>
<accession>A0AAN4ZVG2</accession>
<evidence type="ECO:0000256" key="2">
    <source>
        <dbReference type="SAM" id="MobiDB-lite"/>
    </source>
</evidence>
<feature type="coiled-coil region" evidence="1">
    <location>
        <begin position="41"/>
        <end position="72"/>
    </location>
</feature>
<protein>
    <submittedName>
        <fullName evidence="3">Uncharacterized protein</fullName>
    </submittedName>
</protein>
<sequence>MREMEGIISTLEIDDRTEIHNQIRHLQSEADKYKSLSMNVMTEMARMKEEWEERLSAQQRQFEQQLKEQKEALVGRTTDCGRLDETTDSSESSVSLADGQTEKCPKIADRAQGMDQNKGAVADSSKETNNLCEICFIGKANIEHRMPHISPDVHLELVLFEHGQAQLPCL</sequence>
<name>A0AAN4ZVG2_9BILA</name>
<reference evidence="4" key="1">
    <citation type="submission" date="2022-10" db="EMBL/GenBank/DDBJ databases">
        <title>Genome assembly of Pristionchus species.</title>
        <authorList>
            <person name="Yoshida K."/>
            <person name="Sommer R.J."/>
        </authorList>
    </citation>
    <scope>NUCLEOTIDE SEQUENCE [LARGE SCALE GENOMIC DNA]</scope>
    <source>
        <strain evidence="4">RS5460</strain>
    </source>
</reference>
<feature type="region of interest" description="Disordered" evidence="2">
    <location>
        <begin position="77"/>
        <end position="123"/>
    </location>
</feature>
<proteinExistence type="predicted"/>
<organism evidence="3 4">
    <name type="scientific">Pristionchus mayeri</name>
    <dbReference type="NCBI Taxonomy" id="1317129"/>
    <lineage>
        <taxon>Eukaryota</taxon>
        <taxon>Metazoa</taxon>
        <taxon>Ecdysozoa</taxon>
        <taxon>Nematoda</taxon>
        <taxon>Chromadorea</taxon>
        <taxon>Rhabditida</taxon>
        <taxon>Rhabditina</taxon>
        <taxon>Diplogasteromorpha</taxon>
        <taxon>Diplogasteroidea</taxon>
        <taxon>Neodiplogasteridae</taxon>
        <taxon>Pristionchus</taxon>
    </lineage>
</organism>
<dbReference type="AlphaFoldDB" id="A0AAN4ZVG2"/>
<dbReference type="EMBL" id="BTRK01000003">
    <property type="protein sequence ID" value="GMR44325.1"/>
    <property type="molecule type" value="Genomic_DNA"/>
</dbReference>
<gene>
    <name evidence="3" type="ORF">PMAYCL1PPCAC_14520</name>
</gene>
<evidence type="ECO:0000256" key="1">
    <source>
        <dbReference type="SAM" id="Coils"/>
    </source>
</evidence>
<keyword evidence="4" id="KW-1185">Reference proteome</keyword>
<keyword evidence="1" id="KW-0175">Coiled coil</keyword>
<evidence type="ECO:0000313" key="4">
    <source>
        <dbReference type="Proteomes" id="UP001328107"/>
    </source>
</evidence>
<comment type="caution">
    <text evidence="3">The sequence shown here is derived from an EMBL/GenBank/DDBJ whole genome shotgun (WGS) entry which is preliminary data.</text>
</comment>